<dbReference type="SUPFAM" id="SSF141868">
    <property type="entry name" value="EAL domain-like"/>
    <property type="match status" value="1"/>
</dbReference>
<dbReference type="GO" id="GO:0003824">
    <property type="term" value="F:catalytic activity"/>
    <property type="evidence" value="ECO:0007669"/>
    <property type="project" value="UniProtKB-ARBA"/>
</dbReference>
<dbReference type="Pfam" id="PF00563">
    <property type="entry name" value="EAL"/>
    <property type="match status" value="1"/>
</dbReference>
<dbReference type="NCBIfam" id="TIGR00229">
    <property type="entry name" value="sensory_box"/>
    <property type="match status" value="1"/>
</dbReference>
<dbReference type="SMART" id="SM00052">
    <property type="entry name" value="EAL"/>
    <property type="match status" value="1"/>
</dbReference>
<name>A0A4Q9VTI6_9HYPH</name>
<dbReference type="InterPro" id="IPR000700">
    <property type="entry name" value="PAS-assoc_C"/>
</dbReference>
<dbReference type="Proteomes" id="UP000292781">
    <property type="component" value="Unassembled WGS sequence"/>
</dbReference>
<dbReference type="SMART" id="SM00267">
    <property type="entry name" value="GGDEF"/>
    <property type="match status" value="1"/>
</dbReference>
<dbReference type="Pfam" id="PF08447">
    <property type="entry name" value="PAS_3"/>
    <property type="match status" value="1"/>
</dbReference>
<dbReference type="InterPro" id="IPR035965">
    <property type="entry name" value="PAS-like_dom_sf"/>
</dbReference>
<dbReference type="PANTHER" id="PTHR44757">
    <property type="entry name" value="DIGUANYLATE CYCLASE DGCP"/>
    <property type="match status" value="1"/>
</dbReference>
<protein>
    <submittedName>
        <fullName evidence="4">EAL domain-containing protein</fullName>
    </submittedName>
</protein>
<dbReference type="EMBL" id="SJFN01000009">
    <property type="protein sequence ID" value="TBW39026.1"/>
    <property type="molecule type" value="Genomic_DNA"/>
</dbReference>
<reference evidence="4 5" key="1">
    <citation type="submission" date="2019-02" db="EMBL/GenBank/DDBJ databases">
        <title>Siculibacillus lacustris gen. nov., sp. nov., a new rosette-forming bacterium isolated from a freshwater crater lake (Lake St. Ana, Romania).</title>
        <authorList>
            <person name="Felfoldi T."/>
            <person name="Marton Z."/>
            <person name="Szabo A."/>
            <person name="Mentes A."/>
            <person name="Boka K."/>
            <person name="Marialigeti K."/>
            <person name="Mathe I."/>
            <person name="Koncz M."/>
            <person name="Schumann P."/>
            <person name="Toth E."/>
        </authorList>
    </citation>
    <scope>NUCLEOTIDE SEQUENCE [LARGE SCALE GENOMIC DNA]</scope>
    <source>
        <strain evidence="4 5">SA-279</strain>
    </source>
</reference>
<accession>A0A4Q9VTI6</accession>
<evidence type="ECO:0000313" key="5">
    <source>
        <dbReference type="Proteomes" id="UP000292781"/>
    </source>
</evidence>
<keyword evidence="5" id="KW-1185">Reference proteome</keyword>
<dbReference type="SUPFAM" id="SSF55073">
    <property type="entry name" value="Nucleotide cyclase"/>
    <property type="match status" value="1"/>
</dbReference>
<dbReference type="InterPro" id="IPR013655">
    <property type="entry name" value="PAS_fold_3"/>
</dbReference>
<dbReference type="InterPro" id="IPR000014">
    <property type="entry name" value="PAS"/>
</dbReference>
<dbReference type="InterPro" id="IPR000160">
    <property type="entry name" value="GGDEF_dom"/>
</dbReference>
<dbReference type="FunFam" id="3.30.70.270:FF:000001">
    <property type="entry name" value="Diguanylate cyclase domain protein"/>
    <property type="match status" value="1"/>
</dbReference>
<feature type="domain" description="EAL" evidence="2">
    <location>
        <begin position="474"/>
        <end position="730"/>
    </location>
</feature>
<comment type="caution">
    <text evidence="4">The sequence shown here is derived from an EMBL/GenBank/DDBJ whole genome shotgun (WGS) entry which is preliminary data.</text>
</comment>
<dbReference type="OrthoDB" id="9814202at2"/>
<dbReference type="InterPro" id="IPR052155">
    <property type="entry name" value="Biofilm_reg_signaling"/>
</dbReference>
<dbReference type="CDD" id="cd00130">
    <property type="entry name" value="PAS"/>
    <property type="match status" value="1"/>
</dbReference>
<dbReference type="CDD" id="cd01949">
    <property type="entry name" value="GGDEF"/>
    <property type="match status" value="1"/>
</dbReference>
<dbReference type="Pfam" id="PF00990">
    <property type="entry name" value="GGDEF"/>
    <property type="match status" value="1"/>
</dbReference>
<dbReference type="CDD" id="cd01948">
    <property type="entry name" value="EAL"/>
    <property type="match status" value="1"/>
</dbReference>
<dbReference type="InterPro" id="IPR029787">
    <property type="entry name" value="Nucleotide_cyclase"/>
</dbReference>
<dbReference type="PANTHER" id="PTHR44757:SF2">
    <property type="entry name" value="BIOFILM ARCHITECTURE MAINTENANCE PROTEIN MBAA"/>
    <property type="match status" value="1"/>
</dbReference>
<dbReference type="InterPro" id="IPR001633">
    <property type="entry name" value="EAL_dom"/>
</dbReference>
<dbReference type="SMART" id="SM00086">
    <property type="entry name" value="PAC"/>
    <property type="match status" value="1"/>
</dbReference>
<dbReference type="RefSeq" id="WP_131307923.1">
    <property type="nucleotide sequence ID" value="NZ_SJFN01000009.1"/>
</dbReference>
<evidence type="ECO:0000259" key="3">
    <source>
        <dbReference type="PROSITE" id="PS50887"/>
    </source>
</evidence>
<dbReference type="PROSITE" id="PS50887">
    <property type="entry name" value="GGDEF"/>
    <property type="match status" value="1"/>
</dbReference>
<feature type="domain" description="GGDEF" evidence="3">
    <location>
        <begin position="332"/>
        <end position="465"/>
    </location>
</feature>
<feature type="domain" description="PAC" evidence="1">
    <location>
        <begin position="248"/>
        <end position="300"/>
    </location>
</feature>
<dbReference type="AlphaFoldDB" id="A0A4Q9VTI6"/>
<evidence type="ECO:0000313" key="4">
    <source>
        <dbReference type="EMBL" id="TBW39026.1"/>
    </source>
</evidence>
<dbReference type="Gene3D" id="3.30.450.20">
    <property type="entry name" value="PAS domain"/>
    <property type="match status" value="1"/>
</dbReference>
<dbReference type="Gene3D" id="3.30.70.270">
    <property type="match status" value="1"/>
</dbReference>
<dbReference type="PROSITE" id="PS50883">
    <property type="entry name" value="EAL"/>
    <property type="match status" value="1"/>
</dbReference>
<gene>
    <name evidence="4" type="ORF">EYW49_07810</name>
</gene>
<dbReference type="PROSITE" id="PS50113">
    <property type="entry name" value="PAC"/>
    <property type="match status" value="1"/>
</dbReference>
<evidence type="ECO:0000259" key="2">
    <source>
        <dbReference type="PROSITE" id="PS50883"/>
    </source>
</evidence>
<sequence length="794" mass="85263">MAAALAVAVFVPASYWFGAVHYESERAMFTASLSAVRVAKYVYANPKLWQYQKVRIEELIDLDRIPIPAPHQAVFDAMGRPLVEVGTLPAYPRLVRGAPIEVAGQVVGRVDVSFPLQPLIDRLALIALLSGLTGIVTYGAVRVLPLRALDRALAQLRSANDEITLANTLLQQRTQQLVEAQRIGRLGAWSRRFETQVLEWSDEVFDLLGYEREAFLPTRRAVLDLYVGDGAKRILDAQAEVMRTGRAAAVDVKMRRGDGSVGDFAIILKLLFDERGRTVGLRGTVQDITERKSAEDRLAQLAYHDPLTGLANRALFQRNLDEVLTRCRAGGIPGALLLLDLDRFKDVNDALGHSTGDELLGKIAHLISRLLGPDHFVARLGGDEFAVLIQDDAVLATAEPLARRIIAALSVPMRLSRAEVSVGASIGIALIPEHGTTATDLLRNADLALYRAKEAGRGRCATFDPMMNDEIQHKTTLARDLRCALAGEGGLAVHYQPQIDLATGRVCGFEALARWTHPRLGNVPPIEFIRVAESSHLICDLGTWILREAAGQAKAWLAAGEPACKVSVNVSAAQIWASDFAADVARVLAETGLPPHLLCLELTESLLADHEEGRVLAALQSLKRQGVMLSLDDFGTGYSSLGYLTQLPFDTLKIDRVFIDGIAESSRSRELLRGIVALGHGLGLNLVGEGAEKAEEVAILRDLGCDEVQGFVFARPTIAAEALAYAHRCARAAERGGEGGATADRAGAVPADLAGAATAHGVGEAKPDPTFAESGAGVGSAGRPAAAIGLYKAR</sequence>
<dbReference type="NCBIfam" id="TIGR00254">
    <property type="entry name" value="GGDEF"/>
    <property type="match status" value="1"/>
</dbReference>
<organism evidence="4 5">
    <name type="scientific">Siculibacillus lacustris</name>
    <dbReference type="NCBI Taxonomy" id="1549641"/>
    <lineage>
        <taxon>Bacteria</taxon>
        <taxon>Pseudomonadati</taxon>
        <taxon>Pseudomonadota</taxon>
        <taxon>Alphaproteobacteria</taxon>
        <taxon>Hyphomicrobiales</taxon>
        <taxon>Ancalomicrobiaceae</taxon>
        <taxon>Siculibacillus</taxon>
    </lineage>
</organism>
<proteinExistence type="predicted"/>
<dbReference type="SUPFAM" id="SSF55785">
    <property type="entry name" value="PYP-like sensor domain (PAS domain)"/>
    <property type="match status" value="1"/>
</dbReference>
<dbReference type="InterPro" id="IPR043128">
    <property type="entry name" value="Rev_trsase/Diguanyl_cyclase"/>
</dbReference>
<evidence type="ECO:0000259" key="1">
    <source>
        <dbReference type="PROSITE" id="PS50113"/>
    </source>
</evidence>
<dbReference type="InterPro" id="IPR035919">
    <property type="entry name" value="EAL_sf"/>
</dbReference>
<dbReference type="InterPro" id="IPR001610">
    <property type="entry name" value="PAC"/>
</dbReference>
<dbReference type="Gene3D" id="3.20.20.450">
    <property type="entry name" value="EAL domain"/>
    <property type="match status" value="1"/>
</dbReference>